<keyword evidence="5" id="KW-0809">Transit peptide</keyword>
<comment type="pathway">
    <text evidence="2">Cofactor biosynthesis; ubiquinone biosynthesis.</text>
</comment>
<evidence type="ECO:0000256" key="8">
    <source>
        <dbReference type="ARBA" id="ARBA00058104"/>
    </source>
</evidence>
<dbReference type="InterPro" id="IPR013877">
    <property type="entry name" value="YAP-bd/ALF4/Glomulin"/>
</dbReference>
<dbReference type="AlphaFoldDB" id="A0A182YBW6"/>
<dbReference type="InterPro" id="IPR019516">
    <property type="entry name" value="Glomulin/ALF4"/>
</dbReference>
<dbReference type="NCBIfam" id="TIGR02396">
    <property type="entry name" value="diverge_rpsU"/>
    <property type="match status" value="1"/>
</dbReference>
<feature type="compositionally biased region" description="Low complexity" evidence="9">
    <location>
        <begin position="666"/>
        <end position="683"/>
    </location>
</feature>
<dbReference type="PANTHER" id="PTHR15430">
    <property type="entry name" value="GLOMULIN"/>
    <property type="match status" value="1"/>
</dbReference>
<dbReference type="VEuPathDB" id="VectorBase:ASTEI05952"/>
<evidence type="ECO:0000313" key="12">
    <source>
        <dbReference type="EnsemblMetazoa" id="ASTEI05952-PA"/>
    </source>
</evidence>
<dbReference type="Pfam" id="PF08511">
    <property type="entry name" value="COQ9"/>
    <property type="match status" value="1"/>
</dbReference>
<comment type="similarity">
    <text evidence="3">Belongs to the COQ9 family.</text>
</comment>
<reference evidence="12" key="2">
    <citation type="submission" date="2020-05" db="UniProtKB">
        <authorList>
            <consortium name="EnsemblMetazoa"/>
        </authorList>
    </citation>
    <scope>IDENTIFICATION</scope>
    <source>
        <strain evidence="12">Indian</strain>
    </source>
</reference>
<dbReference type="VEuPathDB" id="VectorBase:ASTEI20_035673"/>
<dbReference type="Proteomes" id="UP000076408">
    <property type="component" value="Unassembled WGS sequence"/>
</dbReference>
<accession>A0A182YBW6</accession>
<evidence type="ECO:0000259" key="11">
    <source>
        <dbReference type="Pfam" id="PF21392"/>
    </source>
</evidence>
<feature type="domain" description="Ubiquinone biosynthesis protein COQ9 HTH" evidence="11">
    <location>
        <begin position="706"/>
        <end position="732"/>
    </location>
</feature>
<keyword evidence="4" id="KW-0831">Ubiquinone biosynthesis</keyword>
<reference evidence="13" key="1">
    <citation type="journal article" date="2014" name="Genome Biol.">
        <title>Genome analysis of a major urban malaria vector mosquito, Anopheles stephensi.</title>
        <authorList>
            <person name="Jiang X."/>
            <person name="Peery A."/>
            <person name="Hall A.B."/>
            <person name="Sharma A."/>
            <person name="Chen X.G."/>
            <person name="Waterhouse R.M."/>
            <person name="Komissarov A."/>
            <person name="Riehle M.M."/>
            <person name="Shouche Y."/>
            <person name="Sharakhova M.V."/>
            <person name="Lawson D."/>
            <person name="Pakpour N."/>
            <person name="Arensburger P."/>
            <person name="Davidson V.L."/>
            <person name="Eiglmeier K."/>
            <person name="Emrich S."/>
            <person name="George P."/>
            <person name="Kennedy R.C."/>
            <person name="Mane S.P."/>
            <person name="Maslen G."/>
            <person name="Oringanje C."/>
            <person name="Qi Y."/>
            <person name="Settlage R."/>
            <person name="Tojo M."/>
            <person name="Tubio J.M."/>
            <person name="Unger M.F."/>
            <person name="Wang B."/>
            <person name="Vernick K.D."/>
            <person name="Ribeiro J.M."/>
            <person name="James A.A."/>
            <person name="Michel K."/>
            <person name="Riehle M.A."/>
            <person name="Luckhart S."/>
            <person name="Sharakhov I.V."/>
            <person name="Tu Z."/>
        </authorList>
    </citation>
    <scope>NUCLEOTIDE SEQUENCE [LARGE SCALE GENOMIC DNA]</scope>
    <source>
        <strain evidence="13">Indian</strain>
    </source>
</reference>
<evidence type="ECO:0000256" key="5">
    <source>
        <dbReference type="ARBA" id="ARBA00022946"/>
    </source>
</evidence>
<keyword evidence="13" id="KW-1185">Reference proteome</keyword>
<evidence type="ECO:0000256" key="6">
    <source>
        <dbReference type="ARBA" id="ARBA00023121"/>
    </source>
</evidence>
<evidence type="ECO:0000256" key="1">
    <source>
        <dbReference type="ARBA" id="ARBA00004173"/>
    </source>
</evidence>
<evidence type="ECO:0000256" key="9">
    <source>
        <dbReference type="SAM" id="MobiDB-lite"/>
    </source>
</evidence>
<keyword evidence="7" id="KW-0496">Mitochondrion</keyword>
<feature type="region of interest" description="Disordered" evidence="9">
    <location>
        <begin position="654"/>
        <end position="700"/>
    </location>
</feature>
<dbReference type="VEuPathDB" id="VectorBase:ASTEI20_044653"/>
<feature type="compositionally biased region" description="Basic and acidic residues" evidence="9">
    <location>
        <begin position="654"/>
        <end position="663"/>
    </location>
</feature>
<dbReference type="SUPFAM" id="SSF48371">
    <property type="entry name" value="ARM repeat"/>
    <property type="match status" value="1"/>
</dbReference>
<evidence type="ECO:0000256" key="3">
    <source>
        <dbReference type="ARBA" id="ARBA00010766"/>
    </source>
</evidence>
<dbReference type="OMA" id="RVNECFR"/>
<evidence type="ECO:0000313" key="13">
    <source>
        <dbReference type="Proteomes" id="UP000076408"/>
    </source>
</evidence>
<dbReference type="EnsemblMetazoa" id="ASTEI05952-RA">
    <property type="protein sequence ID" value="ASTEI05952-PA"/>
    <property type="gene ID" value="ASTEI05952"/>
</dbReference>
<name>A0A182YBW6_ANOST</name>
<dbReference type="Pfam" id="PF08568">
    <property type="entry name" value="Kinetochor_Ybp2"/>
    <property type="match status" value="1"/>
</dbReference>
<dbReference type="InterPro" id="IPR013718">
    <property type="entry name" value="COQ9_C"/>
</dbReference>
<evidence type="ECO:0000256" key="7">
    <source>
        <dbReference type="ARBA" id="ARBA00023128"/>
    </source>
</evidence>
<evidence type="ECO:0000256" key="4">
    <source>
        <dbReference type="ARBA" id="ARBA00022688"/>
    </source>
</evidence>
<dbReference type="VEuPathDB" id="VectorBase:ASTE008011"/>
<dbReference type="GO" id="GO:0055105">
    <property type="term" value="F:ubiquitin-protein transferase inhibitor activity"/>
    <property type="evidence" value="ECO:0007669"/>
    <property type="project" value="TreeGrafter"/>
</dbReference>
<sequence length="921" mass="104850">MDVLEAVLAKLEEGDYKSAVDIIADPANDASIKLQSMELVSLIASHLTDETAENKPDLYATTETILNRVAQKCSPPEVLYELMEKMRITTSDEVFTSVLKAIQVSVLRLPAKRARCLEWVFQTIIDYLDKIALPDVLNKDMDEREEDLLECEESIRRLLQLYITLLLFLEPIVKHLGKSTAVSSTFFDSSLTQKNALIVFLLRLMGKLFPFLHLQRTEQPRKTLRRPAKLPAGKSYSIQVAEDMIRSFTMLVKDPLFLLSYGQKRSTIQCKPKETDSDEKSNNDCFLYHETYTTEGFAVLYYLLLSEDLLPATVPQIYERRYIFEMGLRYVVILLSGERTVVYFKGIRLAQALVRLVKGLQLSARDLEAQIHTTFCERFVRALERSASVRSREVGITVLTDYIHTFDDEGRYMIVSHLLKTFEDDSVRAYAINVYKDLISNDMRNKLEQEPLVRWYSGDTLKDMLTGHICVLKQGVKTDLLDNSYSITSALSALWVLLKTDRSNRSHIWNYFDTLETQFLVALRTGIDLSRAHYRNEMKATSEDNNQPNAGLEQATEITISTLNGEAPPVLSKEKKVELCQGMLLRLDMLDFQLARVNAAIEQMRRSNCRNALSNSRAIVQTDSAKHVTTIPARYFGITGTVQRANESFDDFRAREERKEQEYAKQQQQQQATGAGSSSSSTSHTDSFSSTMDDPQSVDPAVERTKEMILDAALGFVQSHGWSKQAIAKGAEAVNYPSVSHGLFPRGGIELVHHFYKQCNLKLIDHLKQETAEVEKVANPSDFARKAIEFRLRLLEPYLKYWPQALGLMALPPNAPHSLANVLTLVDDICYYAGDRSVDFNWYTRRIGLACIYKTTELYMLQDASAGFEKTWKFLERRMEEASLVHEFLVKSEDATHHLQNAVGSAFTTARNILGLNFDRR</sequence>
<dbReference type="Pfam" id="PF21392">
    <property type="entry name" value="COQ9_N"/>
    <property type="match status" value="1"/>
</dbReference>
<protein>
    <submittedName>
        <fullName evidence="12">Uncharacterized protein</fullName>
    </submittedName>
</protein>
<comment type="subcellular location">
    <subcellularLocation>
        <location evidence="1">Mitochondrion</location>
    </subcellularLocation>
</comment>
<dbReference type="UniPathway" id="UPA00232"/>
<dbReference type="STRING" id="30069.A0A182YBW6"/>
<dbReference type="PANTHER" id="PTHR15430:SF1">
    <property type="entry name" value="GLOMULIN"/>
    <property type="match status" value="1"/>
</dbReference>
<feature type="domain" description="COQ9 C-terminal" evidence="10">
    <location>
        <begin position="815"/>
        <end position="883"/>
    </location>
</feature>
<comment type="function">
    <text evidence="8">Membrane-associated protein that warps the membrane surface to access and bind aromatic isoprenes with high specificity, including ubiquinone (CoQ) isoprene intermediates and presents them directly to COQ7, therefore facilitating the COQ7-mediated hydroxylase step. Participates in the biosynthesis of coenzyme Q, also named ubiquinone, an essential lipid-soluble electron transporter for aerobic cellular respiration.</text>
</comment>
<dbReference type="InterPro" id="IPR048674">
    <property type="entry name" value="COQ9_HTH"/>
</dbReference>
<keyword evidence="6" id="KW-0446">Lipid-binding</keyword>
<dbReference type="Gene3D" id="1.10.357.10">
    <property type="entry name" value="Tetracycline Repressor, domain 2"/>
    <property type="match status" value="1"/>
</dbReference>
<organism evidence="12 13">
    <name type="scientific">Anopheles stephensi</name>
    <name type="common">Indo-Pakistan malaria mosquito</name>
    <dbReference type="NCBI Taxonomy" id="30069"/>
    <lineage>
        <taxon>Eukaryota</taxon>
        <taxon>Metazoa</taxon>
        <taxon>Ecdysozoa</taxon>
        <taxon>Arthropoda</taxon>
        <taxon>Hexapoda</taxon>
        <taxon>Insecta</taxon>
        <taxon>Pterygota</taxon>
        <taxon>Neoptera</taxon>
        <taxon>Endopterygota</taxon>
        <taxon>Diptera</taxon>
        <taxon>Nematocera</taxon>
        <taxon>Culicoidea</taxon>
        <taxon>Culicidae</taxon>
        <taxon>Anophelinae</taxon>
        <taxon>Anopheles</taxon>
    </lineage>
</organism>
<dbReference type="InterPro" id="IPR016024">
    <property type="entry name" value="ARM-type_fold"/>
</dbReference>
<dbReference type="GO" id="GO:0008289">
    <property type="term" value="F:lipid binding"/>
    <property type="evidence" value="ECO:0007669"/>
    <property type="project" value="UniProtKB-KW"/>
</dbReference>
<dbReference type="FunFam" id="1.10.357.10:FF:000004">
    <property type="entry name" value="Ubiquinone biosynthesis protein COQ9, mitochondrial"/>
    <property type="match status" value="1"/>
</dbReference>
<feature type="compositionally biased region" description="Polar residues" evidence="9">
    <location>
        <begin position="684"/>
        <end position="694"/>
    </location>
</feature>
<evidence type="ECO:0000256" key="2">
    <source>
        <dbReference type="ARBA" id="ARBA00004749"/>
    </source>
</evidence>
<dbReference type="GO" id="GO:0006744">
    <property type="term" value="P:ubiquinone biosynthetic process"/>
    <property type="evidence" value="ECO:0007669"/>
    <property type="project" value="UniProtKB-UniPathway"/>
</dbReference>
<proteinExistence type="inferred from homology"/>
<evidence type="ECO:0000259" key="10">
    <source>
        <dbReference type="Pfam" id="PF08511"/>
    </source>
</evidence>
<dbReference type="GO" id="GO:0005739">
    <property type="term" value="C:mitochondrion"/>
    <property type="evidence" value="ECO:0007669"/>
    <property type="project" value="UniProtKB-SubCell"/>
</dbReference>
<dbReference type="InterPro" id="IPR012762">
    <property type="entry name" value="Ubiq_biosynth_COQ9"/>
</dbReference>